<comment type="caution">
    <text evidence="1">The sequence shown here is derived from an EMBL/GenBank/DDBJ whole genome shotgun (WGS) entry which is preliminary data.</text>
</comment>
<dbReference type="Proteomes" id="UP001060085">
    <property type="component" value="Linkage Group LG03"/>
</dbReference>
<evidence type="ECO:0000313" key="2">
    <source>
        <dbReference type="Proteomes" id="UP001060085"/>
    </source>
</evidence>
<gene>
    <name evidence="1" type="ORF">M9H77_11757</name>
</gene>
<dbReference type="EMBL" id="CM044703">
    <property type="protein sequence ID" value="KAI5671393.1"/>
    <property type="molecule type" value="Genomic_DNA"/>
</dbReference>
<evidence type="ECO:0000313" key="1">
    <source>
        <dbReference type="EMBL" id="KAI5671393.1"/>
    </source>
</evidence>
<organism evidence="1 2">
    <name type="scientific">Catharanthus roseus</name>
    <name type="common">Madagascar periwinkle</name>
    <name type="synonym">Vinca rosea</name>
    <dbReference type="NCBI Taxonomy" id="4058"/>
    <lineage>
        <taxon>Eukaryota</taxon>
        <taxon>Viridiplantae</taxon>
        <taxon>Streptophyta</taxon>
        <taxon>Embryophyta</taxon>
        <taxon>Tracheophyta</taxon>
        <taxon>Spermatophyta</taxon>
        <taxon>Magnoliopsida</taxon>
        <taxon>eudicotyledons</taxon>
        <taxon>Gunneridae</taxon>
        <taxon>Pentapetalae</taxon>
        <taxon>asterids</taxon>
        <taxon>lamiids</taxon>
        <taxon>Gentianales</taxon>
        <taxon>Apocynaceae</taxon>
        <taxon>Rauvolfioideae</taxon>
        <taxon>Vinceae</taxon>
        <taxon>Catharanthinae</taxon>
        <taxon>Catharanthus</taxon>
    </lineage>
</organism>
<accession>A0ACC0BFN2</accession>
<sequence length="106" mass="12417">MIMGYYDNYDYGGYNYRRSSQTLGTTSRSLSYNNLKLPLVCGTLGPYDYEASGQKRRRKVPIGVKIFLMRSMFGEIVNVKIEEEWEINQLDLELTETIIEEQQIWS</sequence>
<proteinExistence type="predicted"/>
<protein>
    <submittedName>
        <fullName evidence="1">Uncharacterized protein</fullName>
    </submittedName>
</protein>
<keyword evidence="2" id="KW-1185">Reference proteome</keyword>
<reference evidence="2" key="1">
    <citation type="journal article" date="2023" name="Nat. Plants">
        <title>Single-cell RNA sequencing provides a high-resolution roadmap for understanding the multicellular compartmentation of specialized metabolism.</title>
        <authorList>
            <person name="Sun S."/>
            <person name="Shen X."/>
            <person name="Li Y."/>
            <person name="Li Y."/>
            <person name="Wang S."/>
            <person name="Li R."/>
            <person name="Zhang H."/>
            <person name="Shen G."/>
            <person name="Guo B."/>
            <person name="Wei J."/>
            <person name="Xu J."/>
            <person name="St-Pierre B."/>
            <person name="Chen S."/>
            <person name="Sun C."/>
        </authorList>
    </citation>
    <scope>NUCLEOTIDE SEQUENCE [LARGE SCALE GENOMIC DNA]</scope>
</reference>
<name>A0ACC0BFN2_CATRO</name>